<evidence type="ECO:0000313" key="4">
    <source>
        <dbReference type="Proteomes" id="UP000317839"/>
    </source>
</evidence>
<dbReference type="Proteomes" id="UP000317839">
    <property type="component" value="Unassembled WGS sequence"/>
</dbReference>
<evidence type="ECO:0000313" key="3">
    <source>
        <dbReference type="EMBL" id="TQV76611.1"/>
    </source>
</evidence>
<dbReference type="PANTHER" id="PTHR36508">
    <property type="entry name" value="PROTEIN SLYX"/>
    <property type="match status" value="1"/>
</dbReference>
<protein>
    <recommendedName>
        <fullName evidence="1">Protein SlyX homolog</fullName>
    </recommendedName>
</protein>
<dbReference type="EMBL" id="VIKR01000001">
    <property type="protein sequence ID" value="TQV76611.1"/>
    <property type="molecule type" value="Genomic_DNA"/>
</dbReference>
<dbReference type="Gene3D" id="1.20.5.300">
    <property type="match status" value="1"/>
</dbReference>
<evidence type="ECO:0000256" key="1">
    <source>
        <dbReference type="HAMAP-Rule" id="MF_00715"/>
    </source>
</evidence>
<proteinExistence type="inferred from homology"/>
<dbReference type="HAMAP" id="MF_00715">
    <property type="entry name" value="SlyX"/>
    <property type="match status" value="1"/>
</dbReference>
<sequence>MSHFMTSETNIADRLAELELKVTFQDDLIEKLNQALIQQQDDIRMLTKLLEKMSSDMQDLQESSVIDQKLEVPPPHY</sequence>
<dbReference type="Pfam" id="PF04102">
    <property type="entry name" value="SlyX"/>
    <property type="match status" value="1"/>
</dbReference>
<dbReference type="InterPro" id="IPR007236">
    <property type="entry name" value="SlyX"/>
</dbReference>
<feature type="compositionally biased region" description="Polar residues" evidence="2">
    <location>
        <begin position="57"/>
        <end position="66"/>
    </location>
</feature>
<reference evidence="3 4" key="1">
    <citation type="submission" date="2019-06" db="EMBL/GenBank/DDBJ databases">
        <title>Draft genome of Aliikangiella marina GYP-15.</title>
        <authorList>
            <person name="Wang G."/>
        </authorList>
    </citation>
    <scope>NUCLEOTIDE SEQUENCE [LARGE SCALE GENOMIC DNA]</scope>
    <source>
        <strain evidence="3 4">GYP-15</strain>
    </source>
</reference>
<organism evidence="3 4">
    <name type="scientific">Aliikangiella marina</name>
    <dbReference type="NCBI Taxonomy" id="1712262"/>
    <lineage>
        <taxon>Bacteria</taxon>
        <taxon>Pseudomonadati</taxon>
        <taxon>Pseudomonadota</taxon>
        <taxon>Gammaproteobacteria</taxon>
        <taxon>Oceanospirillales</taxon>
        <taxon>Pleioneaceae</taxon>
        <taxon>Aliikangiella</taxon>
    </lineage>
</organism>
<comment type="similarity">
    <text evidence="1">Belongs to the SlyX family.</text>
</comment>
<feature type="region of interest" description="Disordered" evidence="2">
    <location>
        <begin position="57"/>
        <end position="77"/>
    </location>
</feature>
<gene>
    <name evidence="1" type="primary">slyX</name>
    <name evidence="3" type="ORF">FLL45_01240</name>
</gene>
<dbReference type="PANTHER" id="PTHR36508:SF1">
    <property type="entry name" value="PROTEIN SLYX"/>
    <property type="match status" value="1"/>
</dbReference>
<dbReference type="AlphaFoldDB" id="A0A545THI3"/>
<keyword evidence="4" id="KW-1185">Reference proteome</keyword>
<comment type="caution">
    <text evidence="3">The sequence shown here is derived from an EMBL/GenBank/DDBJ whole genome shotgun (WGS) entry which is preliminary data.</text>
</comment>
<name>A0A545THI3_9GAMM</name>
<dbReference type="OrthoDB" id="5771733at2"/>
<evidence type="ECO:0000256" key="2">
    <source>
        <dbReference type="SAM" id="MobiDB-lite"/>
    </source>
</evidence>
<accession>A0A545THI3</accession>